<evidence type="ECO:0000256" key="2">
    <source>
        <dbReference type="ARBA" id="ARBA00004651"/>
    </source>
</evidence>
<evidence type="ECO:0000256" key="6">
    <source>
        <dbReference type="ARBA" id="ARBA00022692"/>
    </source>
</evidence>
<dbReference type="PANTHER" id="PTHR30529">
    <property type="entry name" value="CYTOCHROME B561"/>
    <property type="match status" value="1"/>
</dbReference>
<accession>A0A2T4IMU6</accession>
<dbReference type="GO" id="GO:0022904">
    <property type="term" value="P:respiratory electron transport chain"/>
    <property type="evidence" value="ECO:0007669"/>
    <property type="project" value="InterPro"/>
</dbReference>
<evidence type="ECO:0000256" key="12">
    <source>
        <dbReference type="ARBA" id="ARBA00037975"/>
    </source>
</evidence>
<dbReference type="GO" id="GO:0005886">
    <property type="term" value="C:plasma membrane"/>
    <property type="evidence" value="ECO:0007669"/>
    <property type="project" value="UniProtKB-SubCell"/>
</dbReference>
<feature type="transmembrane region" description="Helical" evidence="13">
    <location>
        <begin position="12"/>
        <end position="31"/>
    </location>
</feature>
<keyword evidence="6 13" id="KW-0812">Transmembrane</keyword>
<keyword evidence="9 13" id="KW-1133">Transmembrane helix</keyword>
<dbReference type="InterPro" id="IPR016174">
    <property type="entry name" value="Di-haem_cyt_TM"/>
</dbReference>
<dbReference type="Pfam" id="PF01292">
    <property type="entry name" value="Ni_hydr_CYTB"/>
    <property type="match status" value="1"/>
</dbReference>
<dbReference type="RefSeq" id="WP_107652364.1">
    <property type="nucleotide sequence ID" value="NZ_PZJX01000053.1"/>
</dbReference>
<dbReference type="PANTHER" id="PTHR30529:SF7">
    <property type="entry name" value="CYTOCHROME B561 BACTERIAL_NI-HYDROGENASE DOMAIN-CONTAINING PROTEIN"/>
    <property type="match status" value="1"/>
</dbReference>
<dbReference type="Gene3D" id="1.20.950.20">
    <property type="entry name" value="Transmembrane di-heme cytochromes, Chain C"/>
    <property type="match status" value="1"/>
</dbReference>
<evidence type="ECO:0000313" key="15">
    <source>
        <dbReference type="EMBL" id="PTE06974.1"/>
    </source>
</evidence>
<dbReference type="InterPro" id="IPR011577">
    <property type="entry name" value="Cyt_b561_bac/Ni-Hgenase"/>
</dbReference>
<keyword evidence="10" id="KW-0408">Iron</keyword>
<feature type="transmembrane region" description="Helical" evidence="13">
    <location>
        <begin position="133"/>
        <end position="155"/>
    </location>
</feature>
<evidence type="ECO:0000256" key="4">
    <source>
        <dbReference type="ARBA" id="ARBA00022475"/>
    </source>
</evidence>
<evidence type="ECO:0000256" key="8">
    <source>
        <dbReference type="ARBA" id="ARBA00022982"/>
    </source>
</evidence>
<keyword evidence="16" id="KW-1185">Reference proteome</keyword>
<dbReference type="InterPro" id="IPR052168">
    <property type="entry name" value="Cytochrome_b561_oxidase"/>
</dbReference>
<comment type="similarity">
    <text evidence="12">Belongs to the cytochrome b561 family.</text>
</comment>
<evidence type="ECO:0000256" key="3">
    <source>
        <dbReference type="ARBA" id="ARBA00022448"/>
    </source>
</evidence>
<protein>
    <submittedName>
        <fullName evidence="15">Cytochrome B</fullName>
    </submittedName>
</protein>
<reference evidence="15 16" key="1">
    <citation type="submission" date="2018-03" db="EMBL/GenBank/DDBJ databases">
        <title>Genome sequence of the symbiotic type strain Mesorhizobium helmanticense CSLC115NT isolated from Lotus corniculatus nodules.</title>
        <authorList>
            <person name="Sannazzaro A.I."/>
            <person name="Torres Tejerizo G.A."/>
            <person name="Dip D."/>
            <person name="Caballero M."/>
            <person name="Pistorio M."/>
            <person name="Estrella M.J."/>
        </authorList>
    </citation>
    <scope>NUCLEOTIDE SEQUENCE [LARGE SCALE GENOMIC DNA]</scope>
    <source>
        <strain evidence="15 16">CSLC115N</strain>
    </source>
</reference>
<dbReference type="AlphaFoldDB" id="A0A2T4IMU6"/>
<dbReference type="Proteomes" id="UP000240259">
    <property type="component" value="Unassembled WGS sequence"/>
</dbReference>
<dbReference type="EMBL" id="PZJX01000053">
    <property type="protein sequence ID" value="PTE06974.1"/>
    <property type="molecule type" value="Genomic_DNA"/>
</dbReference>
<keyword evidence="3" id="KW-0813">Transport</keyword>
<feature type="transmembrane region" description="Helical" evidence="13">
    <location>
        <begin position="102"/>
        <end position="121"/>
    </location>
</feature>
<dbReference type="OrthoDB" id="8156287at2"/>
<evidence type="ECO:0000256" key="11">
    <source>
        <dbReference type="ARBA" id="ARBA00023136"/>
    </source>
</evidence>
<feature type="transmembrane region" description="Helical" evidence="13">
    <location>
        <begin position="58"/>
        <end position="76"/>
    </location>
</feature>
<gene>
    <name evidence="15" type="ORF">C9427_28535</name>
</gene>
<evidence type="ECO:0000256" key="1">
    <source>
        <dbReference type="ARBA" id="ARBA00001970"/>
    </source>
</evidence>
<keyword evidence="8" id="KW-0249">Electron transport</keyword>
<comment type="cofactor">
    <cofactor evidence="1">
        <name>heme b</name>
        <dbReference type="ChEBI" id="CHEBI:60344"/>
    </cofactor>
</comment>
<evidence type="ECO:0000259" key="14">
    <source>
        <dbReference type="Pfam" id="PF01292"/>
    </source>
</evidence>
<dbReference type="GO" id="GO:0046872">
    <property type="term" value="F:metal ion binding"/>
    <property type="evidence" value="ECO:0007669"/>
    <property type="project" value="UniProtKB-KW"/>
</dbReference>
<feature type="domain" description="Cytochrome b561 bacterial/Ni-hydrogenase" evidence="14">
    <location>
        <begin position="10"/>
        <end position="165"/>
    </location>
</feature>
<sequence length="172" mass="18869">MTVANESAGYTATQILLHWAIATLIVLQLVIGEDIKPAYRAFSRGNAPTADDVFNANIHVYVGLAVLVLAVWRLAARLRSGVPAAPPEESVLLKRIAATTHFLLYLFIFGMPITGALAWYFDFAAMGEIHELAKPVIIVVVGLHAAAALWQHFFVKSDVLVRMLRPAARHTR</sequence>
<evidence type="ECO:0000256" key="13">
    <source>
        <dbReference type="SAM" id="Phobius"/>
    </source>
</evidence>
<proteinExistence type="inferred from homology"/>
<keyword evidence="7" id="KW-0479">Metal-binding</keyword>
<name>A0A2T4IMU6_9HYPH</name>
<keyword evidence="5" id="KW-0349">Heme</keyword>
<keyword evidence="4" id="KW-1003">Cell membrane</keyword>
<evidence type="ECO:0000256" key="9">
    <source>
        <dbReference type="ARBA" id="ARBA00022989"/>
    </source>
</evidence>
<comment type="subcellular location">
    <subcellularLocation>
        <location evidence="2">Cell membrane</location>
        <topology evidence="2">Multi-pass membrane protein</topology>
    </subcellularLocation>
</comment>
<dbReference type="GO" id="GO:0020037">
    <property type="term" value="F:heme binding"/>
    <property type="evidence" value="ECO:0007669"/>
    <property type="project" value="TreeGrafter"/>
</dbReference>
<dbReference type="SUPFAM" id="SSF81342">
    <property type="entry name" value="Transmembrane di-heme cytochromes"/>
    <property type="match status" value="1"/>
</dbReference>
<dbReference type="GO" id="GO:0009055">
    <property type="term" value="F:electron transfer activity"/>
    <property type="evidence" value="ECO:0007669"/>
    <property type="project" value="InterPro"/>
</dbReference>
<comment type="caution">
    <text evidence="15">The sequence shown here is derived from an EMBL/GenBank/DDBJ whole genome shotgun (WGS) entry which is preliminary data.</text>
</comment>
<organism evidence="15 16">
    <name type="scientific">Mesorhizobium helmanticense</name>
    <dbReference type="NCBI Taxonomy" id="1776423"/>
    <lineage>
        <taxon>Bacteria</taxon>
        <taxon>Pseudomonadati</taxon>
        <taxon>Pseudomonadota</taxon>
        <taxon>Alphaproteobacteria</taxon>
        <taxon>Hyphomicrobiales</taxon>
        <taxon>Phyllobacteriaceae</taxon>
        <taxon>Mesorhizobium</taxon>
    </lineage>
</organism>
<evidence type="ECO:0000256" key="7">
    <source>
        <dbReference type="ARBA" id="ARBA00022723"/>
    </source>
</evidence>
<evidence type="ECO:0000256" key="5">
    <source>
        <dbReference type="ARBA" id="ARBA00022617"/>
    </source>
</evidence>
<keyword evidence="11 13" id="KW-0472">Membrane</keyword>
<evidence type="ECO:0000256" key="10">
    <source>
        <dbReference type="ARBA" id="ARBA00023004"/>
    </source>
</evidence>
<evidence type="ECO:0000313" key="16">
    <source>
        <dbReference type="Proteomes" id="UP000240259"/>
    </source>
</evidence>